<organism evidence="3 4">
    <name type="scientific">Kocuria turfanensis</name>
    <dbReference type="NCBI Taxonomy" id="388357"/>
    <lineage>
        <taxon>Bacteria</taxon>
        <taxon>Bacillati</taxon>
        <taxon>Actinomycetota</taxon>
        <taxon>Actinomycetes</taxon>
        <taxon>Micrococcales</taxon>
        <taxon>Micrococcaceae</taxon>
        <taxon>Kocuria</taxon>
    </lineage>
</organism>
<reference evidence="3 4" key="1">
    <citation type="submission" date="2019-07" db="EMBL/GenBank/DDBJ databases">
        <title>Whole genome shotgun sequence of Kocuria turfanensis NBRC 107627.</title>
        <authorList>
            <person name="Hosoyama A."/>
            <person name="Uohara A."/>
            <person name="Ohji S."/>
            <person name="Ichikawa N."/>
        </authorList>
    </citation>
    <scope>NUCLEOTIDE SEQUENCE [LARGE SCALE GENOMIC DNA]</scope>
    <source>
        <strain evidence="3 4">NBRC 107627</strain>
    </source>
</reference>
<dbReference type="GO" id="GO:0015666">
    <property type="term" value="F:restriction endodeoxyribonuclease activity"/>
    <property type="evidence" value="ECO:0007669"/>
    <property type="project" value="TreeGrafter"/>
</dbReference>
<keyword evidence="3" id="KW-0378">Hydrolase</keyword>
<dbReference type="GO" id="GO:0009307">
    <property type="term" value="P:DNA restriction-modification system"/>
    <property type="evidence" value="ECO:0007669"/>
    <property type="project" value="InterPro"/>
</dbReference>
<feature type="domain" description="Restriction system protein Mrr-like N-terminal" evidence="2">
    <location>
        <begin position="15"/>
        <end position="99"/>
    </location>
</feature>
<dbReference type="InterPro" id="IPR011335">
    <property type="entry name" value="Restrct_endonuc-II-like"/>
</dbReference>
<sequence length="309" mass="34024">MDIDSDSLSSGVPTWPEFLKPVLEVLSSGQTYHRRELIDRAAEVAHLGDAARAERLNSGGLRYVQRMGWTLSHLSRAGLIDRPRRAHYAINDAGRAWLAEHPEGMNYSTAHTFFSPYWRTDSTKNPDTAVAPDVEALDPLEKIDQGIEQLHVEVGEELLTRLRESHPDFFEEAVVRVLLRMGYGGAEARGQRIGGSGDGGVDGVIDQDPLGLDQIYVQAKRYAEGNTVGREAIQAFVGALHGRGASKGIFITTSAFTQGAKEYAGMVPSRPILIDGARLVKLMLKYKVGVQVKQTYEIVDVDEDFFEGV</sequence>
<dbReference type="RefSeq" id="WP_062735899.1">
    <property type="nucleotide sequence ID" value="NZ_BJZS01000102.1"/>
</dbReference>
<dbReference type="SUPFAM" id="SSF52980">
    <property type="entry name" value="Restriction endonuclease-like"/>
    <property type="match status" value="1"/>
</dbReference>
<dbReference type="InterPro" id="IPR007560">
    <property type="entry name" value="Restrct_endonuc_IV_Mrr"/>
</dbReference>
<dbReference type="AlphaFoldDB" id="A0A512IH62"/>
<keyword evidence="4" id="KW-1185">Reference proteome</keyword>
<dbReference type="STRING" id="388357.GCA_001580365_02353"/>
<feature type="domain" description="Restriction endonuclease type IV Mrr" evidence="1">
    <location>
        <begin position="163"/>
        <end position="283"/>
    </location>
</feature>
<dbReference type="Proteomes" id="UP000321103">
    <property type="component" value="Unassembled WGS sequence"/>
</dbReference>
<dbReference type="EMBL" id="BJZS01000102">
    <property type="protein sequence ID" value="GEO96988.1"/>
    <property type="molecule type" value="Genomic_DNA"/>
</dbReference>
<dbReference type="PANTHER" id="PTHR30015">
    <property type="entry name" value="MRR RESTRICTION SYSTEM PROTEIN"/>
    <property type="match status" value="1"/>
</dbReference>
<keyword evidence="3" id="KW-0255">Endonuclease</keyword>
<name>A0A512IH62_9MICC</name>
<comment type="caution">
    <text evidence="3">The sequence shown here is derived from an EMBL/GenBank/DDBJ whole genome shotgun (WGS) entry which is preliminary data.</text>
</comment>
<dbReference type="Pfam" id="PF14338">
    <property type="entry name" value="Mrr_N"/>
    <property type="match status" value="1"/>
</dbReference>
<dbReference type="Gene3D" id="3.40.1350.10">
    <property type="match status" value="1"/>
</dbReference>
<dbReference type="InterPro" id="IPR011856">
    <property type="entry name" value="tRNA_endonuc-like_dom_sf"/>
</dbReference>
<evidence type="ECO:0000313" key="3">
    <source>
        <dbReference type="EMBL" id="GEO96988.1"/>
    </source>
</evidence>
<evidence type="ECO:0000313" key="4">
    <source>
        <dbReference type="Proteomes" id="UP000321103"/>
    </source>
</evidence>
<evidence type="ECO:0000259" key="2">
    <source>
        <dbReference type="Pfam" id="PF14338"/>
    </source>
</evidence>
<dbReference type="GO" id="GO:0003677">
    <property type="term" value="F:DNA binding"/>
    <property type="evidence" value="ECO:0007669"/>
    <property type="project" value="InterPro"/>
</dbReference>
<dbReference type="InterPro" id="IPR052906">
    <property type="entry name" value="Type_IV_Methyl-Rstrct_Enzyme"/>
</dbReference>
<gene>
    <name evidence="3" type="ORF">KTU01_31110</name>
</gene>
<proteinExistence type="predicted"/>
<evidence type="ECO:0000259" key="1">
    <source>
        <dbReference type="Pfam" id="PF04471"/>
    </source>
</evidence>
<dbReference type="InterPro" id="IPR025745">
    <property type="entry name" value="Mrr-like_N_dom"/>
</dbReference>
<dbReference type="Pfam" id="PF04471">
    <property type="entry name" value="Mrr_cat"/>
    <property type="match status" value="1"/>
</dbReference>
<dbReference type="PANTHER" id="PTHR30015:SF7">
    <property type="entry name" value="TYPE IV METHYL-DIRECTED RESTRICTION ENZYME ECOKMRR"/>
    <property type="match status" value="1"/>
</dbReference>
<protein>
    <submittedName>
        <fullName evidence="3">Restriction endonuclease</fullName>
    </submittedName>
</protein>
<keyword evidence="3" id="KW-0540">Nuclease</keyword>
<accession>A0A512IH62</accession>